<evidence type="ECO:0000313" key="1">
    <source>
        <dbReference type="EMBL" id="VFQ97271.1"/>
    </source>
</evidence>
<proteinExistence type="predicted"/>
<reference evidence="1 2" key="1">
    <citation type="submission" date="2018-04" db="EMBL/GenBank/DDBJ databases">
        <authorList>
            <person name="Vogel A."/>
        </authorList>
    </citation>
    <scope>NUCLEOTIDE SEQUENCE [LARGE SCALE GENOMIC DNA]</scope>
</reference>
<keyword evidence="2" id="KW-1185">Reference proteome</keyword>
<protein>
    <submittedName>
        <fullName evidence="1">Uncharacterized protein</fullName>
    </submittedName>
</protein>
<sequence length="73" mass="8227">MLSFNHRVSPIHTRDGKVGVGVVYHGKVAVSNLLFIIRANQMKHARIPKNPSLVISRREMAVVTQFKTVGRYV</sequence>
<name>A0A484N7G2_9ASTE</name>
<evidence type="ECO:0000313" key="2">
    <source>
        <dbReference type="Proteomes" id="UP000595140"/>
    </source>
</evidence>
<organism evidence="1 2">
    <name type="scientific">Cuscuta campestris</name>
    <dbReference type="NCBI Taxonomy" id="132261"/>
    <lineage>
        <taxon>Eukaryota</taxon>
        <taxon>Viridiplantae</taxon>
        <taxon>Streptophyta</taxon>
        <taxon>Embryophyta</taxon>
        <taxon>Tracheophyta</taxon>
        <taxon>Spermatophyta</taxon>
        <taxon>Magnoliopsida</taxon>
        <taxon>eudicotyledons</taxon>
        <taxon>Gunneridae</taxon>
        <taxon>Pentapetalae</taxon>
        <taxon>asterids</taxon>
        <taxon>lamiids</taxon>
        <taxon>Solanales</taxon>
        <taxon>Convolvulaceae</taxon>
        <taxon>Cuscuteae</taxon>
        <taxon>Cuscuta</taxon>
        <taxon>Cuscuta subgen. Grammica</taxon>
        <taxon>Cuscuta sect. Cleistogrammica</taxon>
    </lineage>
</organism>
<accession>A0A484N7G2</accession>
<dbReference type="Proteomes" id="UP000595140">
    <property type="component" value="Unassembled WGS sequence"/>
</dbReference>
<dbReference type="EMBL" id="OOIL02006492">
    <property type="protein sequence ID" value="VFQ97271.1"/>
    <property type="molecule type" value="Genomic_DNA"/>
</dbReference>
<dbReference type="AlphaFoldDB" id="A0A484N7G2"/>
<gene>
    <name evidence="1" type="ORF">CCAM_LOCUS39047</name>
</gene>